<dbReference type="Proteomes" id="UP001218895">
    <property type="component" value="Chromosome"/>
</dbReference>
<dbReference type="GO" id="GO:0009086">
    <property type="term" value="P:methionine biosynthetic process"/>
    <property type="evidence" value="ECO:0007669"/>
    <property type="project" value="UniProtKB-KW"/>
</dbReference>
<name>A0AAF0FR05_9EURY</name>
<proteinExistence type="predicted"/>
<evidence type="ECO:0000313" key="5">
    <source>
        <dbReference type="EMBL" id="WFN37972.1"/>
    </source>
</evidence>
<keyword evidence="2" id="KW-0028">Amino-acid biosynthesis</keyword>
<dbReference type="PANTHER" id="PTHR48108">
    <property type="entry name" value="CBS DOMAIN-CONTAINING PROTEIN CBSX2, CHLOROPLASTIC"/>
    <property type="match status" value="1"/>
</dbReference>
<gene>
    <name evidence="5" type="ORF">L1994_05250</name>
</gene>
<dbReference type="Pfam" id="PF00571">
    <property type="entry name" value="CBS"/>
    <property type="match status" value="1"/>
</dbReference>
<dbReference type="PANTHER" id="PTHR48108:SF34">
    <property type="entry name" value="CBS DOMAIN-CONTAINING PROTEIN YHCV"/>
    <property type="match status" value="1"/>
</dbReference>
<dbReference type="InterPro" id="IPR051462">
    <property type="entry name" value="CBS_domain-containing"/>
</dbReference>
<reference evidence="5" key="1">
    <citation type="submission" date="2022-01" db="EMBL/GenBank/DDBJ databases">
        <title>Complete genome of Methanomicrobium antiquum DSM 21220.</title>
        <authorList>
            <person name="Chen S.-C."/>
            <person name="You Y.-T."/>
            <person name="Zhou Y.-Z."/>
            <person name="Lai M.-C."/>
        </authorList>
    </citation>
    <scope>NUCLEOTIDE SEQUENCE</scope>
    <source>
        <strain evidence="5">DSM 21220</strain>
    </source>
</reference>
<evidence type="ECO:0000256" key="2">
    <source>
        <dbReference type="ARBA" id="ARBA00023167"/>
    </source>
</evidence>
<protein>
    <submittedName>
        <fullName evidence="5">CBS domain-containing protein</fullName>
    </submittedName>
</protein>
<keyword evidence="6" id="KW-1185">Reference proteome</keyword>
<organism evidence="5 6">
    <name type="scientific">Methanomicrobium antiquum</name>
    <dbReference type="NCBI Taxonomy" id="487686"/>
    <lineage>
        <taxon>Archaea</taxon>
        <taxon>Methanobacteriati</taxon>
        <taxon>Methanobacteriota</taxon>
        <taxon>Stenosarchaea group</taxon>
        <taxon>Methanomicrobia</taxon>
        <taxon>Methanomicrobiales</taxon>
        <taxon>Methanomicrobiaceae</taxon>
        <taxon>Methanomicrobium</taxon>
    </lineage>
</organism>
<dbReference type="KEGG" id="manq:L1994_05250"/>
<dbReference type="InterPro" id="IPR000644">
    <property type="entry name" value="CBS_dom"/>
</dbReference>
<evidence type="ECO:0000259" key="4">
    <source>
        <dbReference type="PROSITE" id="PS51371"/>
    </source>
</evidence>
<feature type="domain" description="CBS" evidence="4">
    <location>
        <begin position="1"/>
        <end position="59"/>
    </location>
</feature>
<dbReference type="PROSITE" id="PS51371">
    <property type="entry name" value="CBS"/>
    <property type="match status" value="1"/>
</dbReference>
<accession>A0AAF0FR05</accession>
<keyword evidence="1" id="KW-0677">Repeat</keyword>
<dbReference type="EMBL" id="CP091092">
    <property type="protein sequence ID" value="WFN37972.1"/>
    <property type="molecule type" value="Genomic_DNA"/>
</dbReference>
<dbReference type="SUPFAM" id="SSF54631">
    <property type="entry name" value="CBS-domain pair"/>
    <property type="match status" value="1"/>
</dbReference>
<evidence type="ECO:0000313" key="6">
    <source>
        <dbReference type="Proteomes" id="UP001218895"/>
    </source>
</evidence>
<keyword evidence="2" id="KW-0486">Methionine biosynthesis</keyword>
<dbReference type="SMART" id="SM00116">
    <property type="entry name" value="CBS"/>
    <property type="match status" value="1"/>
</dbReference>
<dbReference type="AlphaFoldDB" id="A0AAF0FR05"/>
<evidence type="ECO:0000256" key="1">
    <source>
        <dbReference type="ARBA" id="ARBA00022737"/>
    </source>
</evidence>
<dbReference type="Gene3D" id="3.10.580.10">
    <property type="entry name" value="CBS-domain"/>
    <property type="match status" value="1"/>
</dbReference>
<dbReference type="InterPro" id="IPR046342">
    <property type="entry name" value="CBS_dom_sf"/>
</dbReference>
<sequence>MNTSVYTLNTDSNLEEALSIMIENEIHHIPVVDNNDPKILLGFITSTDIMRSYTKKMTLDYKSVSNKYLKENLKF</sequence>
<evidence type="ECO:0000256" key="3">
    <source>
        <dbReference type="PROSITE-ProRule" id="PRU00703"/>
    </source>
</evidence>
<keyword evidence="3" id="KW-0129">CBS domain</keyword>